<dbReference type="GO" id="GO:0000976">
    <property type="term" value="F:transcription cis-regulatory region binding"/>
    <property type="evidence" value="ECO:0007669"/>
    <property type="project" value="TreeGrafter"/>
</dbReference>
<dbReference type="Pfam" id="PF00440">
    <property type="entry name" value="TetR_N"/>
    <property type="match status" value="1"/>
</dbReference>
<dbReference type="InterPro" id="IPR050109">
    <property type="entry name" value="HTH-type_TetR-like_transc_reg"/>
</dbReference>
<protein>
    <submittedName>
        <fullName evidence="7">TetR family transcriptional regulator</fullName>
    </submittedName>
</protein>
<evidence type="ECO:0000256" key="3">
    <source>
        <dbReference type="ARBA" id="ARBA00023163"/>
    </source>
</evidence>
<sequence length="251" mass="27671">MDVYQPSGARRKKRARNDEEPALSRERIVATALQLIDEKGLDVFSLRAVAKALGVYPTALYWHVPNRNALVVEVIGHVLSEVVPPRDLPWEPWLRSFITSYRTVIRRHPNVAPLIGVQLLSNASVDLTMVEGVLKKLSEAGYSGEPLVSAYNSVIGTMVGFVTQEFAMVLDNDVEDWMQRMSGIVARIDPDDHPVLTAHKDLMVNRSFILRWENGATAPLDGGFDFYVEVLIAGLKALAPAGDTQAAGVPQ</sequence>
<dbReference type="InterPro" id="IPR001647">
    <property type="entry name" value="HTH_TetR"/>
</dbReference>
<evidence type="ECO:0000256" key="4">
    <source>
        <dbReference type="PROSITE-ProRule" id="PRU00335"/>
    </source>
</evidence>
<keyword evidence="8" id="KW-1185">Reference proteome</keyword>
<evidence type="ECO:0000259" key="6">
    <source>
        <dbReference type="PROSITE" id="PS50977"/>
    </source>
</evidence>
<dbReference type="Pfam" id="PF02909">
    <property type="entry name" value="TetR_C_1"/>
    <property type="match status" value="1"/>
</dbReference>
<accession>A0A844W5L4</accession>
<dbReference type="SUPFAM" id="SSF46689">
    <property type="entry name" value="Homeodomain-like"/>
    <property type="match status" value="1"/>
</dbReference>
<evidence type="ECO:0000256" key="5">
    <source>
        <dbReference type="SAM" id="MobiDB-lite"/>
    </source>
</evidence>
<gene>
    <name evidence="7" type="ORF">GLS40_08275</name>
</gene>
<keyword evidence="1" id="KW-0805">Transcription regulation</keyword>
<feature type="domain" description="HTH tetR-type" evidence="6">
    <location>
        <begin position="22"/>
        <end position="82"/>
    </location>
</feature>
<dbReference type="PRINTS" id="PR00455">
    <property type="entry name" value="HTHTETR"/>
</dbReference>
<feature type="region of interest" description="Disordered" evidence="5">
    <location>
        <begin position="1"/>
        <end position="20"/>
    </location>
</feature>
<dbReference type="InterPro" id="IPR004111">
    <property type="entry name" value="Repressor_TetR_C"/>
</dbReference>
<dbReference type="InterPro" id="IPR009057">
    <property type="entry name" value="Homeodomain-like_sf"/>
</dbReference>
<dbReference type="PANTHER" id="PTHR30055:SF151">
    <property type="entry name" value="TRANSCRIPTIONAL REGULATORY PROTEIN"/>
    <property type="match status" value="1"/>
</dbReference>
<dbReference type="GO" id="GO:0045892">
    <property type="term" value="P:negative regulation of DNA-templated transcription"/>
    <property type="evidence" value="ECO:0007669"/>
    <property type="project" value="InterPro"/>
</dbReference>
<dbReference type="PROSITE" id="PS50977">
    <property type="entry name" value="HTH_TETR_2"/>
    <property type="match status" value="1"/>
</dbReference>
<dbReference type="Gene3D" id="1.10.357.10">
    <property type="entry name" value="Tetracycline Repressor, domain 2"/>
    <property type="match status" value="1"/>
</dbReference>
<dbReference type="AlphaFoldDB" id="A0A844W5L4"/>
<feature type="DNA-binding region" description="H-T-H motif" evidence="4">
    <location>
        <begin position="45"/>
        <end position="64"/>
    </location>
</feature>
<keyword evidence="2 4" id="KW-0238">DNA-binding</keyword>
<evidence type="ECO:0000256" key="1">
    <source>
        <dbReference type="ARBA" id="ARBA00023015"/>
    </source>
</evidence>
<evidence type="ECO:0000313" key="8">
    <source>
        <dbReference type="Proteomes" id="UP000443843"/>
    </source>
</evidence>
<proteinExistence type="predicted"/>
<dbReference type="PANTHER" id="PTHR30055">
    <property type="entry name" value="HTH-TYPE TRANSCRIPTIONAL REGULATOR RUTR"/>
    <property type="match status" value="1"/>
</dbReference>
<dbReference type="EMBL" id="WNXQ01000004">
    <property type="protein sequence ID" value="MWB78014.1"/>
    <property type="molecule type" value="Genomic_DNA"/>
</dbReference>
<dbReference type="Gene3D" id="1.10.10.60">
    <property type="entry name" value="Homeodomain-like"/>
    <property type="match status" value="1"/>
</dbReference>
<comment type="caution">
    <text evidence="7">The sequence shown here is derived from an EMBL/GenBank/DDBJ whole genome shotgun (WGS) entry which is preliminary data.</text>
</comment>
<dbReference type="InterPro" id="IPR036271">
    <property type="entry name" value="Tet_transcr_reg_TetR-rel_C_sf"/>
</dbReference>
<evidence type="ECO:0000256" key="2">
    <source>
        <dbReference type="ARBA" id="ARBA00023125"/>
    </source>
</evidence>
<dbReference type="RefSeq" id="WP_160382294.1">
    <property type="nucleotide sequence ID" value="NZ_WNXQ01000004.1"/>
</dbReference>
<dbReference type="GO" id="GO:0003700">
    <property type="term" value="F:DNA-binding transcription factor activity"/>
    <property type="evidence" value="ECO:0007669"/>
    <property type="project" value="TreeGrafter"/>
</dbReference>
<organism evidence="7 8">
    <name type="scientific">Pseudooceanicola pacificus</name>
    <dbReference type="NCBI Taxonomy" id="2676438"/>
    <lineage>
        <taxon>Bacteria</taxon>
        <taxon>Pseudomonadati</taxon>
        <taxon>Pseudomonadota</taxon>
        <taxon>Alphaproteobacteria</taxon>
        <taxon>Rhodobacterales</taxon>
        <taxon>Paracoccaceae</taxon>
        <taxon>Pseudooceanicola</taxon>
    </lineage>
</organism>
<keyword evidence="3" id="KW-0804">Transcription</keyword>
<evidence type="ECO:0000313" key="7">
    <source>
        <dbReference type="EMBL" id="MWB78014.1"/>
    </source>
</evidence>
<reference evidence="7 8" key="1">
    <citation type="submission" date="2019-11" db="EMBL/GenBank/DDBJ databases">
        <title>Pseudooceanicola pacifica sp. nov., isolated from deep-sea sediment of the Pacific Ocean.</title>
        <authorList>
            <person name="Lyu L."/>
        </authorList>
    </citation>
    <scope>NUCLEOTIDE SEQUENCE [LARGE SCALE GENOMIC DNA]</scope>
    <source>
        <strain evidence="7 8">216_PA32_1</strain>
    </source>
</reference>
<dbReference type="SUPFAM" id="SSF48498">
    <property type="entry name" value="Tetracyclin repressor-like, C-terminal domain"/>
    <property type="match status" value="1"/>
</dbReference>
<dbReference type="Proteomes" id="UP000443843">
    <property type="component" value="Unassembled WGS sequence"/>
</dbReference>
<name>A0A844W5L4_9RHOB</name>